<keyword evidence="1" id="KW-0436">Ligase</keyword>
<dbReference type="PROSITE" id="PS51186">
    <property type="entry name" value="GNAT"/>
    <property type="match status" value="1"/>
</dbReference>
<keyword evidence="2" id="KW-0547">Nucleotide-binding</keyword>
<dbReference type="SUPFAM" id="SSF55729">
    <property type="entry name" value="Acyl-CoA N-acyltransferases (Nat)"/>
    <property type="match status" value="1"/>
</dbReference>
<dbReference type="PROSITE" id="PS50975">
    <property type="entry name" value="ATP_GRASP"/>
    <property type="match status" value="1"/>
</dbReference>
<feature type="domain" description="N-acetyltransferase" evidence="5">
    <location>
        <begin position="510"/>
        <end position="668"/>
    </location>
</feature>
<protein>
    <recommendedName>
        <fullName evidence="7">N-acetyltransferase domain-containing protein</fullName>
    </recommendedName>
</protein>
<dbReference type="InterPro" id="IPR000182">
    <property type="entry name" value="GNAT_dom"/>
</dbReference>
<dbReference type="GO" id="GO:0016747">
    <property type="term" value="F:acyltransferase activity, transferring groups other than amino-acyl groups"/>
    <property type="evidence" value="ECO:0007669"/>
    <property type="project" value="InterPro"/>
</dbReference>
<evidence type="ECO:0000256" key="3">
    <source>
        <dbReference type="ARBA" id="ARBA00022840"/>
    </source>
</evidence>
<dbReference type="Gene3D" id="3.40.50.261">
    <property type="entry name" value="Succinyl-CoA synthetase domains"/>
    <property type="match status" value="2"/>
</dbReference>
<proteinExistence type="predicted"/>
<name>A0A0F9FDS8_9ZZZZ</name>
<dbReference type="PANTHER" id="PTHR43334">
    <property type="entry name" value="ACETATE--COA LIGASE [ADP-FORMING]"/>
    <property type="match status" value="1"/>
</dbReference>
<keyword evidence="3" id="KW-0067">ATP-binding</keyword>
<dbReference type="Pfam" id="PF13607">
    <property type="entry name" value="Succ_CoA_lig"/>
    <property type="match status" value="1"/>
</dbReference>
<dbReference type="InterPro" id="IPR032875">
    <property type="entry name" value="Succ_CoA_lig_flav_dom"/>
</dbReference>
<dbReference type="InterPro" id="IPR043938">
    <property type="entry name" value="Ligase_CoA_dom"/>
</dbReference>
<dbReference type="SUPFAM" id="SSF52210">
    <property type="entry name" value="Succinyl-CoA synthetase domains"/>
    <property type="match status" value="2"/>
</dbReference>
<feature type="domain" description="ATP-grasp" evidence="4">
    <location>
        <begin position="273"/>
        <end position="325"/>
    </location>
</feature>
<dbReference type="Pfam" id="PF13549">
    <property type="entry name" value="ATP-grasp_5"/>
    <property type="match status" value="1"/>
</dbReference>
<dbReference type="Pfam" id="PF19045">
    <property type="entry name" value="Ligase_CoA_2"/>
    <property type="match status" value="1"/>
</dbReference>
<accession>A0A0F9FDS8</accession>
<dbReference type="GO" id="GO:0046872">
    <property type="term" value="F:metal ion binding"/>
    <property type="evidence" value="ECO:0007669"/>
    <property type="project" value="InterPro"/>
</dbReference>
<dbReference type="SUPFAM" id="SSF56059">
    <property type="entry name" value="Glutathione synthetase ATP-binding domain-like"/>
    <property type="match status" value="1"/>
</dbReference>
<dbReference type="Gene3D" id="3.30.1490.20">
    <property type="entry name" value="ATP-grasp fold, A domain"/>
    <property type="match status" value="1"/>
</dbReference>
<dbReference type="GO" id="GO:0043758">
    <property type="term" value="F:acetate-CoA ligase (ADP-forming) activity"/>
    <property type="evidence" value="ECO:0007669"/>
    <property type="project" value="InterPro"/>
</dbReference>
<evidence type="ECO:0000259" key="4">
    <source>
        <dbReference type="PROSITE" id="PS50975"/>
    </source>
</evidence>
<dbReference type="InterPro" id="IPR051538">
    <property type="entry name" value="Acyl-CoA_Synth/Transferase"/>
</dbReference>
<dbReference type="Gene3D" id="3.40.630.30">
    <property type="match status" value="1"/>
</dbReference>
<feature type="non-terminal residue" evidence="6">
    <location>
        <position position="1"/>
    </location>
</feature>
<organism evidence="6">
    <name type="scientific">marine sediment metagenome</name>
    <dbReference type="NCBI Taxonomy" id="412755"/>
    <lineage>
        <taxon>unclassified sequences</taxon>
        <taxon>metagenomes</taxon>
        <taxon>ecological metagenomes</taxon>
    </lineage>
</organism>
<evidence type="ECO:0008006" key="7">
    <source>
        <dbReference type="Google" id="ProtNLM"/>
    </source>
</evidence>
<evidence type="ECO:0000313" key="6">
    <source>
        <dbReference type="EMBL" id="KKL76606.1"/>
    </source>
</evidence>
<evidence type="ECO:0000256" key="2">
    <source>
        <dbReference type="ARBA" id="ARBA00022741"/>
    </source>
</evidence>
<evidence type="ECO:0000259" key="5">
    <source>
        <dbReference type="PROSITE" id="PS51186"/>
    </source>
</evidence>
<dbReference type="Pfam" id="PF13302">
    <property type="entry name" value="Acetyltransf_3"/>
    <property type="match status" value="1"/>
</dbReference>
<dbReference type="EMBL" id="LAZR01023993">
    <property type="protein sequence ID" value="KKL76606.1"/>
    <property type="molecule type" value="Genomic_DNA"/>
</dbReference>
<dbReference type="AlphaFoldDB" id="A0A0F9FDS8"/>
<dbReference type="InterPro" id="IPR011761">
    <property type="entry name" value="ATP-grasp"/>
</dbReference>
<evidence type="ECO:0000256" key="1">
    <source>
        <dbReference type="ARBA" id="ARBA00022598"/>
    </source>
</evidence>
<dbReference type="InterPro" id="IPR013815">
    <property type="entry name" value="ATP_grasp_subdomain_1"/>
</dbReference>
<dbReference type="InterPro" id="IPR016102">
    <property type="entry name" value="Succinyl-CoA_synth-like"/>
</dbReference>
<sequence>AAKEVAYNKPIILIKGRKPKEEALFTDSYIGSLIGSDDILDAAFDRSGVLRVNSITDLFSMAEILEKQPLPKGRNLAIITNAGGPADLATDALIEQGGRLAKLSGDTVEKLSEFLPAHWSHGNPIVGLGDDLSDIYAKAIQVVATDPAVHGILAVLTPRPTVDSTKVAETATKLTPDLKIPLIASWMGGEAYSRGDDVFTRGGIPSFPFPEISIRIFNYMWKYRENLNALYETPKLMDELEFTENSKAEQILFDISEQARAEKRTALTEVESIKILKICGISVLPSMNATDEEDAVDRATEIGYPVAIKPLWTVAHPSNAGGVRLNLMDENEVRQVYAEIEKEVSKQLGSDAFSGVSIQAMVKRAGYELMIGIHVDPQFGPVLFFGTGGTLLRTFQDITFGLPPLNTNLVHKMIEKTRIYKALKGTGPDKPVNLVEIEKILVRLGQFAIEQPWIKEIYIDPLFAGPTGIYALNARVIVFGEDEKSKVKPAIRPYPFEYVKRIKLKDGSDIVFRPIKPEDEPLMVKFHQKLSEQSVYSRYFSYMHVDSRIDHNRLSRVCFADYERNMILVAETEDTEKNIVGVGRLIRIGGSNDAEFAIMIADKFHRLGMGAALLSHLIEIGKNEEMGNIIGYLLEENTSMIKLCKSIGFTIRSPMYAQLIEAIYKLNP</sequence>
<reference evidence="6" key="1">
    <citation type="journal article" date="2015" name="Nature">
        <title>Complex archaea that bridge the gap between prokaryotes and eukaryotes.</title>
        <authorList>
            <person name="Spang A."/>
            <person name="Saw J.H."/>
            <person name="Jorgensen S.L."/>
            <person name="Zaremba-Niedzwiedzka K."/>
            <person name="Martijn J."/>
            <person name="Lind A.E."/>
            <person name="van Eijk R."/>
            <person name="Schleper C."/>
            <person name="Guy L."/>
            <person name="Ettema T.J."/>
        </authorList>
    </citation>
    <scope>NUCLEOTIDE SEQUENCE</scope>
</reference>
<gene>
    <name evidence="6" type="ORF">LCGC14_2043210</name>
</gene>
<dbReference type="Gene3D" id="3.30.470.20">
    <property type="entry name" value="ATP-grasp fold, B domain"/>
    <property type="match status" value="1"/>
</dbReference>
<dbReference type="GO" id="GO:0005524">
    <property type="term" value="F:ATP binding"/>
    <property type="evidence" value="ECO:0007669"/>
    <property type="project" value="UniProtKB-KW"/>
</dbReference>
<dbReference type="PANTHER" id="PTHR43334:SF1">
    <property type="entry name" value="3-HYDROXYPROPIONATE--COA LIGASE [ADP-FORMING]"/>
    <property type="match status" value="1"/>
</dbReference>
<dbReference type="InterPro" id="IPR016181">
    <property type="entry name" value="Acyl_CoA_acyltransferase"/>
</dbReference>
<comment type="caution">
    <text evidence="6">The sequence shown here is derived from an EMBL/GenBank/DDBJ whole genome shotgun (WGS) entry which is preliminary data.</text>
</comment>